<dbReference type="InterPro" id="IPR050366">
    <property type="entry name" value="BP-dependent_transpt_permease"/>
</dbReference>
<evidence type="ECO:0000256" key="4">
    <source>
        <dbReference type="ARBA" id="ARBA00022692"/>
    </source>
</evidence>
<feature type="transmembrane region" description="Helical" evidence="7">
    <location>
        <begin position="135"/>
        <end position="164"/>
    </location>
</feature>
<dbReference type="CDD" id="cd06261">
    <property type="entry name" value="TM_PBP2"/>
    <property type="match status" value="1"/>
</dbReference>
<feature type="transmembrane region" description="Helical" evidence="7">
    <location>
        <begin position="258"/>
        <end position="280"/>
    </location>
</feature>
<feature type="transmembrane region" description="Helical" evidence="7">
    <location>
        <begin position="33"/>
        <end position="55"/>
    </location>
</feature>
<organism evidence="9 10">
    <name type="scientific">Reyranella soli</name>
    <dbReference type="NCBI Taxonomy" id="1230389"/>
    <lineage>
        <taxon>Bacteria</taxon>
        <taxon>Pseudomonadati</taxon>
        <taxon>Pseudomonadota</taxon>
        <taxon>Alphaproteobacteria</taxon>
        <taxon>Hyphomicrobiales</taxon>
        <taxon>Reyranellaceae</taxon>
        <taxon>Reyranella</taxon>
    </lineage>
</organism>
<name>A0A512N5D9_9HYPH</name>
<sequence length="301" mass="31579">MAITVSSDSTGRGLARGRSLAARTVRFVAHRPVLAVSSGILLLFVAVALLSPWLAGDPGTLNPPRRLKPPSATQWFGTDHVGRSVFDRTLWGARISLGVGFAVAITTTVVGVLVGIVAGYFRLADTVIMRAMDAVMAIPAILLAIALVALVGSSPLVIVTAISVPEIPRMARMVRASVLVLREQAYVEAAITCGGRVHSILLRHILPGAAGPILVQATYVFASAMILEAILSFLGAGTPPNVPSWGNMMAEGRQYLQLAPWILGFPALGLALVVLSVNLLGDVWRDMLDPSLAPSAAGVTR</sequence>
<comment type="subcellular location">
    <subcellularLocation>
        <location evidence="1 7">Cell membrane</location>
        <topology evidence="1 7">Multi-pass membrane protein</topology>
    </subcellularLocation>
</comment>
<dbReference type="PANTHER" id="PTHR43386">
    <property type="entry name" value="OLIGOPEPTIDE TRANSPORT SYSTEM PERMEASE PROTEIN APPC"/>
    <property type="match status" value="1"/>
</dbReference>
<dbReference type="PROSITE" id="PS50928">
    <property type="entry name" value="ABC_TM1"/>
    <property type="match status" value="1"/>
</dbReference>
<dbReference type="InterPro" id="IPR000515">
    <property type="entry name" value="MetI-like"/>
</dbReference>
<dbReference type="RefSeq" id="WP_147147530.1">
    <property type="nucleotide sequence ID" value="NZ_BKAJ01000025.1"/>
</dbReference>
<evidence type="ECO:0000256" key="5">
    <source>
        <dbReference type="ARBA" id="ARBA00022989"/>
    </source>
</evidence>
<evidence type="ECO:0000256" key="3">
    <source>
        <dbReference type="ARBA" id="ARBA00022475"/>
    </source>
</evidence>
<keyword evidence="6 7" id="KW-0472">Membrane</keyword>
<proteinExistence type="inferred from homology"/>
<keyword evidence="2 7" id="KW-0813">Transport</keyword>
<dbReference type="Proteomes" id="UP000321058">
    <property type="component" value="Unassembled WGS sequence"/>
</dbReference>
<dbReference type="GO" id="GO:0005886">
    <property type="term" value="C:plasma membrane"/>
    <property type="evidence" value="ECO:0007669"/>
    <property type="project" value="UniProtKB-SubCell"/>
</dbReference>
<evidence type="ECO:0000259" key="8">
    <source>
        <dbReference type="PROSITE" id="PS50928"/>
    </source>
</evidence>
<keyword evidence="4 7" id="KW-0812">Transmembrane</keyword>
<dbReference type="GO" id="GO:0055085">
    <property type="term" value="P:transmembrane transport"/>
    <property type="evidence" value="ECO:0007669"/>
    <property type="project" value="InterPro"/>
</dbReference>
<reference evidence="9 10" key="1">
    <citation type="submission" date="2019-07" db="EMBL/GenBank/DDBJ databases">
        <title>Whole genome shotgun sequence of Reyranella soli NBRC 108950.</title>
        <authorList>
            <person name="Hosoyama A."/>
            <person name="Uohara A."/>
            <person name="Ohji S."/>
            <person name="Ichikawa N."/>
        </authorList>
    </citation>
    <scope>NUCLEOTIDE SEQUENCE [LARGE SCALE GENOMIC DNA]</scope>
    <source>
        <strain evidence="9 10">NBRC 108950</strain>
    </source>
</reference>
<dbReference type="Gene3D" id="1.10.3720.10">
    <property type="entry name" value="MetI-like"/>
    <property type="match status" value="1"/>
</dbReference>
<evidence type="ECO:0000313" key="9">
    <source>
        <dbReference type="EMBL" id="GEP54199.1"/>
    </source>
</evidence>
<keyword evidence="10" id="KW-1185">Reference proteome</keyword>
<comment type="caution">
    <text evidence="9">The sequence shown here is derived from an EMBL/GenBank/DDBJ whole genome shotgun (WGS) entry which is preliminary data.</text>
</comment>
<comment type="similarity">
    <text evidence="7">Belongs to the binding-protein-dependent transport system permease family.</text>
</comment>
<keyword evidence="3" id="KW-1003">Cell membrane</keyword>
<dbReference type="InterPro" id="IPR035906">
    <property type="entry name" value="MetI-like_sf"/>
</dbReference>
<dbReference type="OrthoDB" id="9805884at2"/>
<evidence type="ECO:0000256" key="7">
    <source>
        <dbReference type="RuleBase" id="RU363032"/>
    </source>
</evidence>
<evidence type="ECO:0000256" key="2">
    <source>
        <dbReference type="ARBA" id="ARBA00022448"/>
    </source>
</evidence>
<feature type="transmembrane region" description="Helical" evidence="7">
    <location>
        <begin position="95"/>
        <end position="123"/>
    </location>
</feature>
<dbReference type="PANTHER" id="PTHR43386:SF6">
    <property type="entry name" value="ABC TRANSPORTER PERMEASE PROTEIN"/>
    <property type="match status" value="1"/>
</dbReference>
<dbReference type="Pfam" id="PF00528">
    <property type="entry name" value="BPD_transp_1"/>
    <property type="match status" value="1"/>
</dbReference>
<evidence type="ECO:0000256" key="6">
    <source>
        <dbReference type="ARBA" id="ARBA00023136"/>
    </source>
</evidence>
<dbReference type="AlphaFoldDB" id="A0A512N5D9"/>
<keyword evidence="5 7" id="KW-1133">Transmembrane helix</keyword>
<dbReference type="SUPFAM" id="SSF161098">
    <property type="entry name" value="MetI-like"/>
    <property type="match status" value="1"/>
</dbReference>
<accession>A0A512N5D9</accession>
<evidence type="ECO:0000256" key="1">
    <source>
        <dbReference type="ARBA" id="ARBA00004651"/>
    </source>
</evidence>
<dbReference type="EMBL" id="BKAJ01000025">
    <property type="protein sequence ID" value="GEP54199.1"/>
    <property type="molecule type" value="Genomic_DNA"/>
</dbReference>
<feature type="transmembrane region" description="Helical" evidence="7">
    <location>
        <begin position="218"/>
        <end position="238"/>
    </location>
</feature>
<protein>
    <submittedName>
        <fullName evidence="9">ABC transporter permease</fullName>
    </submittedName>
</protein>
<evidence type="ECO:0000313" key="10">
    <source>
        <dbReference type="Proteomes" id="UP000321058"/>
    </source>
</evidence>
<feature type="domain" description="ABC transmembrane type-1" evidence="8">
    <location>
        <begin position="97"/>
        <end position="281"/>
    </location>
</feature>
<gene>
    <name evidence="9" type="ORF">RSO01_13650</name>
</gene>